<evidence type="ECO:0000259" key="3">
    <source>
        <dbReference type="Pfam" id="PF13649"/>
    </source>
</evidence>
<dbReference type="InterPro" id="IPR041698">
    <property type="entry name" value="Methyltransf_25"/>
</dbReference>
<evidence type="ECO:0000313" key="4">
    <source>
        <dbReference type="EMBL" id="KAK8877800.1"/>
    </source>
</evidence>
<gene>
    <name evidence="4" type="ORF">PGQ11_002746</name>
</gene>
<dbReference type="Proteomes" id="UP001390339">
    <property type="component" value="Unassembled WGS sequence"/>
</dbReference>
<dbReference type="InterPro" id="IPR029063">
    <property type="entry name" value="SAM-dependent_MTases_sf"/>
</dbReference>
<dbReference type="PANTHER" id="PTHR43861">
    <property type="entry name" value="TRANS-ACONITATE 2-METHYLTRANSFERASE-RELATED"/>
    <property type="match status" value="1"/>
</dbReference>
<evidence type="ECO:0000256" key="2">
    <source>
        <dbReference type="ARBA" id="ARBA00022679"/>
    </source>
</evidence>
<accession>A0ABR2JJD0</accession>
<dbReference type="PANTHER" id="PTHR43861:SF1">
    <property type="entry name" value="TRANS-ACONITATE 2-METHYLTRANSFERASE"/>
    <property type="match status" value="1"/>
</dbReference>
<keyword evidence="1" id="KW-0489">Methyltransferase</keyword>
<evidence type="ECO:0000256" key="1">
    <source>
        <dbReference type="ARBA" id="ARBA00022603"/>
    </source>
</evidence>
<comment type="caution">
    <text evidence="4">The sequence shown here is derived from an EMBL/GenBank/DDBJ whole genome shotgun (WGS) entry which is preliminary data.</text>
</comment>
<feature type="domain" description="Methyltransferase" evidence="3">
    <location>
        <begin position="56"/>
        <end position="146"/>
    </location>
</feature>
<dbReference type="Pfam" id="PF13649">
    <property type="entry name" value="Methyltransf_25"/>
    <property type="match status" value="1"/>
</dbReference>
<dbReference type="SUPFAM" id="SSF53335">
    <property type="entry name" value="S-adenosyl-L-methionine-dependent methyltransferases"/>
    <property type="match status" value="1"/>
</dbReference>
<reference evidence="4 5" key="1">
    <citation type="journal article" date="2024" name="IMA Fungus">
        <title>Apiospora arundinis, a panoply of carbohydrate-active enzymes and secondary metabolites.</title>
        <authorList>
            <person name="Sorensen T."/>
            <person name="Petersen C."/>
            <person name="Muurmann A.T."/>
            <person name="Christiansen J.V."/>
            <person name="Brundto M.L."/>
            <person name="Overgaard C.K."/>
            <person name="Boysen A.T."/>
            <person name="Wollenberg R.D."/>
            <person name="Larsen T.O."/>
            <person name="Sorensen J.L."/>
            <person name="Nielsen K.L."/>
            <person name="Sondergaard T.E."/>
        </authorList>
    </citation>
    <scope>NUCLEOTIDE SEQUENCE [LARGE SCALE GENOMIC DNA]</scope>
    <source>
        <strain evidence="4 5">AAU 773</strain>
    </source>
</reference>
<keyword evidence="5" id="KW-1185">Reference proteome</keyword>
<evidence type="ECO:0000313" key="5">
    <source>
        <dbReference type="Proteomes" id="UP001390339"/>
    </source>
</evidence>
<protein>
    <submittedName>
        <fullName evidence="4">O-methyltransferase</fullName>
    </submittedName>
</protein>
<keyword evidence="2" id="KW-0808">Transferase</keyword>
<dbReference type="CDD" id="cd02440">
    <property type="entry name" value="AdoMet_MTases"/>
    <property type="match status" value="1"/>
</dbReference>
<proteinExistence type="predicted"/>
<dbReference type="EMBL" id="JAPCWZ010000002">
    <property type="protein sequence ID" value="KAK8877800.1"/>
    <property type="molecule type" value="Genomic_DNA"/>
</dbReference>
<name>A0ABR2JJD0_9PEZI</name>
<sequence length="223" mass="24130">MGETPQKVVEQAYDSIAGWYLAWVEGQNSPRESYTEKVLQNVAATTSPSTGSKPRILELGAGAGVPITRMLLDRGAEVVANDISTEQLKLAAARCPEATLVAGDMLALDFAPASFDGVVGFYSIFHLPRAEQKTMLAKIHAWLKPGAMLAFNLATMDEEEIHGEFMGHGMFWSSYAVADSVAMVKEVGFEAVDAEELEAGDGKLAEDDPDFGVKFLWIAARKK</sequence>
<dbReference type="Gene3D" id="3.40.50.150">
    <property type="entry name" value="Vaccinia Virus protein VP39"/>
    <property type="match status" value="1"/>
</dbReference>
<organism evidence="4 5">
    <name type="scientific">Apiospora arundinis</name>
    <dbReference type="NCBI Taxonomy" id="335852"/>
    <lineage>
        <taxon>Eukaryota</taxon>
        <taxon>Fungi</taxon>
        <taxon>Dikarya</taxon>
        <taxon>Ascomycota</taxon>
        <taxon>Pezizomycotina</taxon>
        <taxon>Sordariomycetes</taxon>
        <taxon>Xylariomycetidae</taxon>
        <taxon>Amphisphaeriales</taxon>
        <taxon>Apiosporaceae</taxon>
        <taxon>Apiospora</taxon>
    </lineage>
</organism>